<feature type="short sequence motif" description="'KMSKS' region" evidence="7">
    <location>
        <begin position="307"/>
        <end position="311"/>
    </location>
</feature>
<evidence type="ECO:0000313" key="10">
    <source>
        <dbReference type="EMBL" id="OGY42365.1"/>
    </source>
</evidence>
<dbReference type="NCBIfam" id="NF008900">
    <property type="entry name" value="PRK12267.1"/>
    <property type="match status" value="1"/>
</dbReference>
<dbReference type="InterPro" id="IPR033911">
    <property type="entry name" value="MetRS_core"/>
</dbReference>
<dbReference type="Pfam" id="PF09334">
    <property type="entry name" value="tRNA-synt_1g"/>
    <property type="match status" value="2"/>
</dbReference>
<dbReference type="NCBIfam" id="TIGR00398">
    <property type="entry name" value="metG"/>
    <property type="match status" value="1"/>
</dbReference>
<gene>
    <name evidence="7" type="primary">metG</name>
    <name evidence="10" type="ORF">A2Y82_04360</name>
</gene>
<organism evidence="10 11">
    <name type="scientific">Candidatus Buchananbacteria bacterium RBG_13_36_9</name>
    <dbReference type="NCBI Taxonomy" id="1797530"/>
    <lineage>
        <taxon>Bacteria</taxon>
        <taxon>Candidatus Buchananiibacteriota</taxon>
    </lineage>
</organism>
<dbReference type="HAMAP" id="MF_01228">
    <property type="entry name" value="Met_tRNA_synth_type2"/>
    <property type="match status" value="1"/>
</dbReference>
<dbReference type="PRINTS" id="PR01041">
    <property type="entry name" value="TRNASYNTHMET"/>
</dbReference>
<dbReference type="CDD" id="cd07957">
    <property type="entry name" value="Anticodon_Ia_Met"/>
    <property type="match status" value="1"/>
</dbReference>
<evidence type="ECO:0000256" key="6">
    <source>
        <dbReference type="ARBA" id="ARBA00023146"/>
    </source>
</evidence>
<evidence type="ECO:0000256" key="2">
    <source>
        <dbReference type="ARBA" id="ARBA00022598"/>
    </source>
</evidence>
<evidence type="ECO:0000256" key="5">
    <source>
        <dbReference type="ARBA" id="ARBA00022917"/>
    </source>
</evidence>
<accession>A0A1G1XQP3</accession>
<keyword evidence="4 7" id="KW-0067">ATP-binding</keyword>
<dbReference type="Pfam" id="PF08264">
    <property type="entry name" value="Anticodon_1"/>
    <property type="match status" value="1"/>
</dbReference>
<dbReference type="AlphaFoldDB" id="A0A1G1XQP3"/>
<comment type="function">
    <text evidence="1 7">Is required not only for elongation of protein synthesis but also for the initiation of all mRNA translation through initiator tRNA(fMet) aminoacylation.</text>
</comment>
<dbReference type="FunFam" id="2.170.220.10:FF:000003">
    <property type="entry name" value="Methionine--tRNA ligase"/>
    <property type="match status" value="1"/>
</dbReference>
<dbReference type="Gene3D" id="2.170.220.10">
    <property type="match status" value="1"/>
</dbReference>
<dbReference type="EMBL" id="MHHZ01000004">
    <property type="protein sequence ID" value="OGY42365.1"/>
    <property type="molecule type" value="Genomic_DNA"/>
</dbReference>
<dbReference type="Gene3D" id="3.40.50.620">
    <property type="entry name" value="HUPs"/>
    <property type="match status" value="1"/>
</dbReference>
<name>A0A1G1XQP3_9BACT</name>
<dbReference type="SUPFAM" id="SSF47323">
    <property type="entry name" value="Anticodon-binding domain of a subclass of class I aminoacyl-tRNA synthetases"/>
    <property type="match status" value="1"/>
</dbReference>
<feature type="domain" description="Methionyl/Valyl/Leucyl/Isoleucyl-tRNA synthetase anticodon-binding" evidence="8">
    <location>
        <begin position="412"/>
        <end position="510"/>
    </location>
</feature>
<evidence type="ECO:0000259" key="9">
    <source>
        <dbReference type="Pfam" id="PF09334"/>
    </source>
</evidence>
<protein>
    <recommendedName>
        <fullName evidence="7">Methionine--tRNA ligase</fullName>
        <ecNumber evidence="7">6.1.1.10</ecNumber>
    </recommendedName>
    <alternativeName>
        <fullName evidence="7">Methionyl-tRNA synthetase</fullName>
        <shortName evidence="7">MetRS</shortName>
    </alternativeName>
</protein>
<comment type="subcellular location">
    <subcellularLocation>
        <location evidence="7">Cytoplasm</location>
    </subcellularLocation>
</comment>
<keyword evidence="6 7" id="KW-0030">Aminoacyl-tRNA synthetase</keyword>
<evidence type="ECO:0000256" key="4">
    <source>
        <dbReference type="ARBA" id="ARBA00022840"/>
    </source>
</evidence>
<keyword evidence="7" id="KW-0862">Zinc</keyword>
<feature type="domain" description="Methionyl/Leucyl tRNA synthetase" evidence="9">
    <location>
        <begin position="163"/>
        <end position="371"/>
    </location>
</feature>
<comment type="cofactor">
    <cofactor evidence="7">
        <name>Zn(2+)</name>
        <dbReference type="ChEBI" id="CHEBI:29105"/>
    </cofactor>
    <text evidence="7">Binds 1 zinc ion per subunit.</text>
</comment>
<dbReference type="GO" id="GO:0006431">
    <property type="term" value="P:methionyl-tRNA aminoacylation"/>
    <property type="evidence" value="ECO:0007669"/>
    <property type="project" value="UniProtKB-UniRule"/>
</dbReference>
<dbReference type="PANTHER" id="PTHR43326">
    <property type="entry name" value="METHIONYL-TRNA SYNTHETASE"/>
    <property type="match status" value="1"/>
</dbReference>
<feature type="domain" description="Methionyl/Leucyl tRNA synthetase" evidence="9">
    <location>
        <begin position="10"/>
        <end position="162"/>
    </location>
</feature>
<feature type="binding site" evidence="7">
    <location>
        <position position="143"/>
    </location>
    <ligand>
        <name>Zn(2+)</name>
        <dbReference type="ChEBI" id="CHEBI:29105"/>
    </ligand>
</feature>
<proteinExistence type="inferred from homology"/>
<dbReference type="GO" id="GO:0005524">
    <property type="term" value="F:ATP binding"/>
    <property type="evidence" value="ECO:0007669"/>
    <property type="project" value="UniProtKB-UniRule"/>
</dbReference>
<evidence type="ECO:0000256" key="7">
    <source>
        <dbReference type="HAMAP-Rule" id="MF_01228"/>
    </source>
</evidence>
<evidence type="ECO:0000256" key="3">
    <source>
        <dbReference type="ARBA" id="ARBA00022741"/>
    </source>
</evidence>
<comment type="similarity">
    <text evidence="7">Belongs to the class-I aminoacyl-tRNA synthetase family. MetG type 2A subfamily.</text>
</comment>
<comment type="catalytic activity">
    <reaction evidence="7">
        <text>tRNA(Met) + L-methionine + ATP = L-methionyl-tRNA(Met) + AMP + diphosphate</text>
        <dbReference type="Rhea" id="RHEA:13481"/>
        <dbReference type="Rhea" id="RHEA-COMP:9667"/>
        <dbReference type="Rhea" id="RHEA-COMP:9698"/>
        <dbReference type="ChEBI" id="CHEBI:30616"/>
        <dbReference type="ChEBI" id="CHEBI:33019"/>
        <dbReference type="ChEBI" id="CHEBI:57844"/>
        <dbReference type="ChEBI" id="CHEBI:78442"/>
        <dbReference type="ChEBI" id="CHEBI:78530"/>
        <dbReference type="ChEBI" id="CHEBI:456215"/>
        <dbReference type="EC" id="6.1.1.10"/>
    </reaction>
</comment>
<dbReference type="InterPro" id="IPR013155">
    <property type="entry name" value="M/V/L/I-tRNA-synth_anticd-bd"/>
</dbReference>
<evidence type="ECO:0000259" key="8">
    <source>
        <dbReference type="Pfam" id="PF08264"/>
    </source>
</evidence>
<dbReference type="Proteomes" id="UP000176498">
    <property type="component" value="Unassembled WGS sequence"/>
</dbReference>
<dbReference type="InterPro" id="IPR023457">
    <property type="entry name" value="Met-tRNA_synth_2"/>
</dbReference>
<feature type="binding site" evidence="7">
    <location>
        <position position="160"/>
    </location>
    <ligand>
        <name>Zn(2+)</name>
        <dbReference type="ChEBI" id="CHEBI:29105"/>
    </ligand>
</feature>
<keyword evidence="7" id="KW-0963">Cytoplasm</keyword>
<dbReference type="InterPro" id="IPR014758">
    <property type="entry name" value="Met-tRNA_synth"/>
</dbReference>
<dbReference type="GO" id="GO:0005737">
    <property type="term" value="C:cytoplasm"/>
    <property type="evidence" value="ECO:0007669"/>
    <property type="project" value="UniProtKB-SubCell"/>
</dbReference>
<dbReference type="InterPro" id="IPR014729">
    <property type="entry name" value="Rossmann-like_a/b/a_fold"/>
</dbReference>
<dbReference type="PANTHER" id="PTHR43326:SF1">
    <property type="entry name" value="METHIONINE--TRNA LIGASE, MITOCHONDRIAL"/>
    <property type="match status" value="1"/>
</dbReference>
<dbReference type="GO" id="GO:0004825">
    <property type="term" value="F:methionine-tRNA ligase activity"/>
    <property type="evidence" value="ECO:0007669"/>
    <property type="project" value="UniProtKB-UniRule"/>
</dbReference>
<sequence>MPKSTKQKKFYVTTPIYYVNDVPHIGHAYTTVAADVLARYYRMMLGADNVYFLTGTDEHGAKIAQAAEKNKMTPQQFVDMEAAKFQMVWDRLDISNNDFIRTTEERHEKVVIDFWKKLKTAKTPLKNNAIYEAEYEGLYCVGCESFKTKDELIEGKCPDHKTKCELIKEKNWFLKLSDYTDELKKLIDNGELKILPEVRQNEVLGLLNTGLRDVAISRQNVKWGIPLPFDKKQTTYVWIDALSNYISALGGPKGKLYKKFWPADVHLMAKDILKFHALIWPTLLLAMKLPLPKLIFSHGFFTINGQKMSKTIGNVIDPEELVSKYGSDATRYLLLSQFGFGTDGDFSKDRLDHIYNAALANEFGNLVSRVLAMAEKYFDSKVPKYNVSAKGGSASGGDSDKFFEFDIKTDWEKYDFFMKNLKFDEVLNIIWEDVRRCNSYIDKNKPWELAANNDDEVLPDVIFNLLETIRHLALMILPFMPQTCDKILTQLGFDPEKEKEKGIEALRKWPGLKLGQKVAKGESLFPRLNQ</sequence>
<dbReference type="EC" id="6.1.1.10" evidence="7"/>
<dbReference type="InterPro" id="IPR015413">
    <property type="entry name" value="Methionyl/Leucyl_tRNA_Synth"/>
</dbReference>
<keyword evidence="2 7" id="KW-0436">Ligase</keyword>
<keyword evidence="7" id="KW-0479">Metal-binding</keyword>
<comment type="caution">
    <text evidence="7">Lacks conserved residue(s) required for the propagation of feature annotation.</text>
</comment>
<dbReference type="CDD" id="cd00814">
    <property type="entry name" value="MetRS_core"/>
    <property type="match status" value="1"/>
</dbReference>
<dbReference type="Gene3D" id="1.10.730.10">
    <property type="entry name" value="Isoleucyl-tRNA Synthetase, Domain 1"/>
    <property type="match status" value="1"/>
</dbReference>
<keyword evidence="5 7" id="KW-0648">Protein biosynthesis</keyword>
<feature type="short sequence motif" description="'HIGH' region" evidence="7">
    <location>
        <begin position="17"/>
        <end position="27"/>
    </location>
</feature>
<comment type="caution">
    <text evidence="10">The sequence shown here is derived from an EMBL/GenBank/DDBJ whole genome shotgun (WGS) entry which is preliminary data.</text>
</comment>
<dbReference type="InterPro" id="IPR041872">
    <property type="entry name" value="Anticodon_Met"/>
</dbReference>
<dbReference type="InterPro" id="IPR009080">
    <property type="entry name" value="tRNAsynth_Ia_anticodon-bd"/>
</dbReference>
<comment type="subunit">
    <text evidence="7">Monomer.</text>
</comment>
<evidence type="ECO:0000256" key="1">
    <source>
        <dbReference type="ARBA" id="ARBA00003314"/>
    </source>
</evidence>
<reference evidence="10 11" key="1">
    <citation type="journal article" date="2016" name="Nat. Commun.">
        <title>Thousands of microbial genomes shed light on interconnected biogeochemical processes in an aquifer system.</title>
        <authorList>
            <person name="Anantharaman K."/>
            <person name="Brown C.T."/>
            <person name="Hug L.A."/>
            <person name="Sharon I."/>
            <person name="Castelle C.J."/>
            <person name="Probst A.J."/>
            <person name="Thomas B.C."/>
            <person name="Singh A."/>
            <person name="Wilkins M.J."/>
            <person name="Karaoz U."/>
            <person name="Brodie E.L."/>
            <person name="Williams K.H."/>
            <person name="Hubbard S.S."/>
            <person name="Banfield J.F."/>
        </authorList>
    </citation>
    <scope>NUCLEOTIDE SEQUENCE [LARGE SCALE GENOMIC DNA]</scope>
</reference>
<evidence type="ECO:0000313" key="11">
    <source>
        <dbReference type="Proteomes" id="UP000176498"/>
    </source>
</evidence>
<feature type="binding site" evidence="7">
    <location>
        <position position="157"/>
    </location>
    <ligand>
        <name>Zn(2+)</name>
        <dbReference type="ChEBI" id="CHEBI:29105"/>
    </ligand>
</feature>
<feature type="binding site" evidence="7">
    <location>
        <position position="140"/>
    </location>
    <ligand>
        <name>Zn(2+)</name>
        <dbReference type="ChEBI" id="CHEBI:29105"/>
    </ligand>
</feature>
<dbReference type="GO" id="GO:0046872">
    <property type="term" value="F:metal ion binding"/>
    <property type="evidence" value="ECO:0007669"/>
    <property type="project" value="UniProtKB-KW"/>
</dbReference>
<keyword evidence="3 7" id="KW-0547">Nucleotide-binding</keyword>
<dbReference type="SUPFAM" id="SSF52374">
    <property type="entry name" value="Nucleotidylyl transferase"/>
    <property type="match status" value="1"/>
</dbReference>